<keyword evidence="3" id="KW-1185">Reference proteome</keyword>
<evidence type="ECO:0000313" key="3">
    <source>
        <dbReference type="Proteomes" id="UP000565521"/>
    </source>
</evidence>
<dbReference type="RefSeq" id="WP_176908187.1">
    <property type="nucleotide sequence ID" value="NZ_JABKAU010000012.1"/>
</dbReference>
<accession>A0A7Y7PNV6</accession>
<name>A0A7Y7PNV6_9BACT</name>
<dbReference type="Gene3D" id="2.130.10.10">
    <property type="entry name" value="YVTN repeat-like/Quinoprotein amine dehydrogenase"/>
    <property type="match status" value="1"/>
</dbReference>
<dbReference type="SUPFAM" id="SSF50969">
    <property type="entry name" value="YVTN repeat-like/Quinoprotein amine dehydrogenase"/>
    <property type="match status" value="1"/>
</dbReference>
<dbReference type="EMBL" id="JABKAU010000012">
    <property type="protein sequence ID" value="NVO31278.1"/>
    <property type="molecule type" value="Genomic_DNA"/>
</dbReference>
<sequence length="434" mass="48193">MKTRNMLPRTANPLVSFLLGLLLLAACKKETEEPAAPTSYPDKIVLREVQAAGDSVNLTWTQLDNSAFVSYTIQRKTADETLPTGIHQQFTPTAVSYVDITVPYVAAVSYQVVAQLNNGQSIYSNIVSYERANIKSLAIAPFDVQFQPAGRQLYFFEQSGKIYKYDLATERIVATVATSATIGYSDFAIYGGREELYVPRNDGWVFIYDAATLTKIDQLSVGSAATCVVANNGLLFVSNSAWTNRPLKVYNRATKQLVAETGDFDRTRFKRIPGSNTELLEISLYIGPTDQDYYSFSSAGVFQTHRNDTYHGDYPLDATIFEFFPNADRYITSSAGAIYRRDMTYETTLPRGNKEFTTFGFDAAAQLLYAGTRTRSVEVYTMNGYNHSRTIATKAYPFRLFKDPAAAGFICVSSVTPTAQYGPISTGITIEQVR</sequence>
<dbReference type="Proteomes" id="UP000565521">
    <property type="component" value="Unassembled WGS sequence"/>
</dbReference>
<dbReference type="AlphaFoldDB" id="A0A7Y7PNV6"/>
<dbReference type="InterPro" id="IPR011044">
    <property type="entry name" value="Quino_amine_DH_bsu"/>
</dbReference>
<dbReference type="SUPFAM" id="SSF49265">
    <property type="entry name" value="Fibronectin type III"/>
    <property type="match status" value="1"/>
</dbReference>
<dbReference type="InterPro" id="IPR036116">
    <property type="entry name" value="FN3_sf"/>
</dbReference>
<reference evidence="2 3" key="1">
    <citation type="submission" date="2020-05" db="EMBL/GenBank/DDBJ databases">
        <title>Hymenobacter terrestris sp. nov. and Hymenobacter lapidiphilus sp. nov., isolated from regoliths in Antarctica.</title>
        <authorList>
            <person name="Sedlacek I."/>
            <person name="Pantucek R."/>
            <person name="Zeman M."/>
            <person name="Holochova P."/>
            <person name="Kralova S."/>
            <person name="Stankova E."/>
            <person name="Sedo O."/>
            <person name="Micenkova L."/>
            <person name="Svec P."/>
            <person name="Gupta V."/>
            <person name="Sood U."/>
            <person name="Korpole U.S."/>
            <person name="Lal R."/>
        </authorList>
    </citation>
    <scope>NUCLEOTIDE SEQUENCE [LARGE SCALE GENOMIC DNA]</scope>
    <source>
        <strain evidence="2 3">P5342</strain>
    </source>
</reference>
<dbReference type="PROSITE" id="PS51257">
    <property type="entry name" value="PROKAR_LIPOPROTEIN"/>
    <property type="match status" value="1"/>
</dbReference>
<gene>
    <name evidence="2" type="ORF">HW554_08675</name>
</gene>
<evidence type="ECO:0000256" key="1">
    <source>
        <dbReference type="SAM" id="SignalP"/>
    </source>
</evidence>
<dbReference type="InterPro" id="IPR013783">
    <property type="entry name" value="Ig-like_fold"/>
</dbReference>
<organism evidence="2 3">
    <name type="scientific">Hymenobacter lapidiphilus</name>
    <dbReference type="NCBI Taxonomy" id="2608003"/>
    <lineage>
        <taxon>Bacteria</taxon>
        <taxon>Pseudomonadati</taxon>
        <taxon>Bacteroidota</taxon>
        <taxon>Cytophagia</taxon>
        <taxon>Cytophagales</taxon>
        <taxon>Hymenobacteraceae</taxon>
        <taxon>Hymenobacter</taxon>
    </lineage>
</organism>
<evidence type="ECO:0008006" key="4">
    <source>
        <dbReference type="Google" id="ProtNLM"/>
    </source>
</evidence>
<evidence type="ECO:0000313" key="2">
    <source>
        <dbReference type="EMBL" id="NVO31278.1"/>
    </source>
</evidence>
<feature type="signal peptide" evidence="1">
    <location>
        <begin position="1"/>
        <end position="25"/>
    </location>
</feature>
<dbReference type="Gene3D" id="2.60.40.10">
    <property type="entry name" value="Immunoglobulins"/>
    <property type="match status" value="1"/>
</dbReference>
<protein>
    <recommendedName>
        <fullName evidence="4">Fibronectin type-III domain-containing protein</fullName>
    </recommendedName>
</protein>
<dbReference type="InterPro" id="IPR015943">
    <property type="entry name" value="WD40/YVTN_repeat-like_dom_sf"/>
</dbReference>
<comment type="caution">
    <text evidence="2">The sequence shown here is derived from an EMBL/GenBank/DDBJ whole genome shotgun (WGS) entry which is preliminary data.</text>
</comment>
<proteinExistence type="predicted"/>
<keyword evidence="1" id="KW-0732">Signal</keyword>
<feature type="chain" id="PRO_5031156993" description="Fibronectin type-III domain-containing protein" evidence="1">
    <location>
        <begin position="26"/>
        <end position="434"/>
    </location>
</feature>